<dbReference type="InterPro" id="IPR036249">
    <property type="entry name" value="Thioredoxin-like_sf"/>
</dbReference>
<keyword evidence="6 7" id="KW-0472">Membrane</keyword>
<protein>
    <submittedName>
        <fullName evidence="9">Cytochrome c biogenesis protein CcdA</fullName>
    </submittedName>
</protein>
<dbReference type="EMBL" id="QJKH01000002">
    <property type="protein sequence ID" value="PXX80905.1"/>
    <property type="molecule type" value="Genomic_DNA"/>
</dbReference>
<evidence type="ECO:0000313" key="10">
    <source>
        <dbReference type="Proteomes" id="UP000247612"/>
    </source>
</evidence>
<proteinExistence type="inferred from homology"/>
<evidence type="ECO:0000313" key="9">
    <source>
        <dbReference type="EMBL" id="PXX80905.1"/>
    </source>
</evidence>
<dbReference type="Gene3D" id="3.40.30.10">
    <property type="entry name" value="Glutaredoxin"/>
    <property type="match status" value="1"/>
</dbReference>
<keyword evidence="3" id="KW-1003">Cell membrane</keyword>
<dbReference type="GO" id="GO:0016209">
    <property type="term" value="F:antioxidant activity"/>
    <property type="evidence" value="ECO:0007669"/>
    <property type="project" value="InterPro"/>
</dbReference>
<dbReference type="InterPro" id="IPR013766">
    <property type="entry name" value="Thioredoxin_domain"/>
</dbReference>
<gene>
    <name evidence="9" type="ORF">DES51_10223</name>
</gene>
<feature type="transmembrane region" description="Helical" evidence="7">
    <location>
        <begin position="92"/>
        <end position="112"/>
    </location>
</feature>
<dbReference type="InterPro" id="IPR017937">
    <property type="entry name" value="Thioredoxin_CS"/>
</dbReference>
<dbReference type="GO" id="GO:0016491">
    <property type="term" value="F:oxidoreductase activity"/>
    <property type="evidence" value="ECO:0007669"/>
    <property type="project" value="InterPro"/>
</dbReference>
<dbReference type="PANTHER" id="PTHR31272">
    <property type="entry name" value="CYTOCHROME C-TYPE BIOGENESIS PROTEIN HI_1454-RELATED"/>
    <property type="match status" value="1"/>
</dbReference>
<keyword evidence="5 7" id="KW-1133">Transmembrane helix</keyword>
<dbReference type="InterPro" id="IPR051790">
    <property type="entry name" value="Cytochrome_c-biogenesis_DsbD"/>
</dbReference>
<keyword evidence="10" id="KW-1185">Reference proteome</keyword>
<dbReference type="RefSeq" id="WP_022938826.1">
    <property type="nucleotide sequence ID" value="NZ_CABKRQ010000006.1"/>
</dbReference>
<dbReference type="PROSITE" id="PS00194">
    <property type="entry name" value="THIOREDOXIN_1"/>
    <property type="match status" value="1"/>
</dbReference>
<feature type="transmembrane region" description="Helical" evidence="7">
    <location>
        <begin position="133"/>
        <end position="162"/>
    </location>
</feature>
<dbReference type="Pfam" id="PF02683">
    <property type="entry name" value="DsbD_TM"/>
    <property type="match status" value="1"/>
</dbReference>
<dbReference type="GO" id="GO:0017004">
    <property type="term" value="P:cytochrome complex assembly"/>
    <property type="evidence" value="ECO:0007669"/>
    <property type="project" value="InterPro"/>
</dbReference>
<evidence type="ECO:0000256" key="1">
    <source>
        <dbReference type="ARBA" id="ARBA00004651"/>
    </source>
</evidence>
<reference evidence="9 10" key="1">
    <citation type="submission" date="2018-05" db="EMBL/GenBank/DDBJ databases">
        <title>Genomic Encyclopedia of Type Strains, Phase IV (KMG-IV): sequencing the most valuable type-strain genomes for metagenomic binning, comparative biology and taxonomic classification.</title>
        <authorList>
            <person name="Goeker M."/>
        </authorList>
    </citation>
    <scope>NUCLEOTIDE SEQUENCE [LARGE SCALE GENOMIC DNA]</scope>
    <source>
        <strain evidence="9 10">JC118</strain>
    </source>
</reference>
<feature type="transmembrane region" description="Helical" evidence="7">
    <location>
        <begin position="12"/>
        <end position="37"/>
    </location>
</feature>
<comment type="subcellular location">
    <subcellularLocation>
        <location evidence="1">Cell membrane</location>
        <topology evidence="1">Multi-pass membrane protein</topology>
    </subcellularLocation>
</comment>
<accession>A0A318KYT2</accession>
<feature type="transmembrane region" description="Helical" evidence="7">
    <location>
        <begin position="174"/>
        <end position="198"/>
    </location>
</feature>
<feature type="domain" description="Thioredoxin" evidence="8">
    <location>
        <begin position="259"/>
        <end position="402"/>
    </location>
</feature>
<feature type="transmembrane region" description="Helical" evidence="7">
    <location>
        <begin position="210"/>
        <end position="229"/>
    </location>
</feature>
<feature type="transmembrane region" description="Helical" evidence="7">
    <location>
        <begin position="57"/>
        <end position="86"/>
    </location>
</feature>
<dbReference type="PROSITE" id="PS51352">
    <property type="entry name" value="THIOREDOXIN_2"/>
    <property type="match status" value="1"/>
</dbReference>
<evidence type="ECO:0000256" key="6">
    <source>
        <dbReference type="ARBA" id="ARBA00023136"/>
    </source>
</evidence>
<dbReference type="STRING" id="1034346.GCA_000313565_02539"/>
<dbReference type="CDD" id="cd02966">
    <property type="entry name" value="TlpA_like_family"/>
    <property type="match status" value="1"/>
</dbReference>
<evidence type="ECO:0000256" key="2">
    <source>
        <dbReference type="ARBA" id="ARBA00006143"/>
    </source>
</evidence>
<comment type="similarity">
    <text evidence="2">Belongs to the DsbD family.</text>
</comment>
<dbReference type="OrthoDB" id="9809733at2"/>
<dbReference type="GO" id="GO:0005886">
    <property type="term" value="C:plasma membrane"/>
    <property type="evidence" value="ECO:0007669"/>
    <property type="project" value="UniProtKB-SubCell"/>
</dbReference>
<evidence type="ECO:0000256" key="4">
    <source>
        <dbReference type="ARBA" id="ARBA00022692"/>
    </source>
</evidence>
<dbReference type="Proteomes" id="UP000247612">
    <property type="component" value="Unassembled WGS sequence"/>
</dbReference>
<evidence type="ECO:0000259" key="8">
    <source>
        <dbReference type="PROSITE" id="PS51352"/>
    </source>
</evidence>
<dbReference type="AlphaFoldDB" id="A0A318KYT2"/>
<sequence length="406" mass="44626">MIDANTILKSVNFIMVFAEGLLSFFSPCVLPLLPLYIGYLSGTANAEESNKKSTFRVLLFTIAFILGIFLALFLMNISITVLASFFTKYQQVFTILGGAVILLLGLHQLGVFKLPALQRNLSLNFNPNGKAMSFSVAFIMGFTFSFAWTPCIGPALSSILILASNSSSLLISNLLVLTYALGLTLPFLLAGIFTNQVLRYFAKFKKFMNITVKIGAVLLIIMGALMISGQMKTVNTNFNAPSISGNQNAGNTGGDADPKEEIIPAPDFELTDLAGETLKISDFKGKVVFLNFWGTWCPPCQGELPHIQSLSEKYKDSEDVVILTIVGYDTREKDEDGIRAYMEENGYTFRAAFDSEGLAGYLYGINSFPTTFMIDRDSNVFGYVKGALDQSMMEEIIDMTLSGERR</sequence>
<dbReference type="PANTHER" id="PTHR31272:SF4">
    <property type="entry name" value="CYTOCHROME C-TYPE BIOGENESIS PROTEIN HI_1454-RELATED"/>
    <property type="match status" value="1"/>
</dbReference>
<evidence type="ECO:0000256" key="7">
    <source>
        <dbReference type="SAM" id="Phobius"/>
    </source>
</evidence>
<keyword evidence="4 7" id="KW-0812">Transmembrane</keyword>
<evidence type="ECO:0000256" key="3">
    <source>
        <dbReference type="ARBA" id="ARBA00022475"/>
    </source>
</evidence>
<dbReference type="Pfam" id="PF00578">
    <property type="entry name" value="AhpC-TSA"/>
    <property type="match status" value="1"/>
</dbReference>
<evidence type="ECO:0000256" key="5">
    <source>
        <dbReference type="ARBA" id="ARBA00022989"/>
    </source>
</evidence>
<comment type="caution">
    <text evidence="9">The sequence shown here is derived from an EMBL/GenBank/DDBJ whole genome shotgun (WGS) entry which is preliminary data.</text>
</comment>
<dbReference type="SUPFAM" id="SSF52833">
    <property type="entry name" value="Thioredoxin-like"/>
    <property type="match status" value="1"/>
</dbReference>
<dbReference type="InterPro" id="IPR000866">
    <property type="entry name" value="AhpC/TSA"/>
</dbReference>
<organism evidence="9 10">
    <name type="scientific">Dielma fastidiosa</name>
    <dbReference type="NCBI Taxonomy" id="1034346"/>
    <lineage>
        <taxon>Bacteria</taxon>
        <taxon>Bacillati</taxon>
        <taxon>Bacillota</taxon>
        <taxon>Erysipelotrichia</taxon>
        <taxon>Erysipelotrichales</taxon>
        <taxon>Erysipelotrichaceae</taxon>
        <taxon>Dielma</taxon>
    </lineage>
</organism>
<dbReference type="InterPro" id="IPR003834">
    <property type="entry name" value="Cyt_c_assmbl_TM_dom"/>
</dbReference>
<name>A0A318KYT2_9FIRM</name>